<proteinExistence type="predicted"/>
<evidence type="ECO:0000313" key="3">
    <source>
        <dbReference type="EMBL" id="GBO46000.1"/>
    </source>
</evidence>
<dbReference type="OrthoDB" id="6503420at2759"/>
<dbReference type="AlphaFoldDB" id="A0A4Y2XAQ7"/>
<comment type="caution">
    <text evidence="3">The sequence shown here is derived from an EMBL/GenBank/DDBJ whole genome shotgun (WGS) entry which is preliminary data.</text>
</comment>
<organism evidence="3 4">
    <name type="scientific">Araneus ventricosus</name>
    <name type="common">Orbweaver spider</name>
    <name type="synonym">Epeira ventricosa</name>
    <dbReference type="NCBI Taxonomy" id="182803"/>
    <lineage>
        <taxon>Eukaryota</taxon>
        <taxon>Metazoa</taxon>
        <taxon>Ecdysozoa</taxon>
        <taxon>Arthropoda</taxon>
        <taxon>Chelicerata</taxon>
        <taxon>Arachnida</taxon>
        <taxon>Araneae</taxon>
        <taxon>Araneomorphae</taxon>
        <taxon>Entelegynae</taxon>
        <taxon>Araneoidea</taxon>
        <taxon>Araneidae</taxon>
        <taxon>Araneus</taxon>
    </lineage>
</organism>
<dbReference type="PANTHER" id="PTHR33327:SF3">
    <property type="entry name" value="RNA-DIRECTED DNA POLYMERASE"/>
    <property type="match status" value="1"/>
</dbReference>
<evidence type="ECO:0000256" key="1">
    <source>
        <dbReference type="SAM" id="MobiDB-lite"/>
    </source>
</evidence>
<sequence>GIVNDKTKYSALVTYLLAETLSYVSDIIINPPSSEIYTLLFQRLISEFGDSNAQKEKKLLTELQLGDKKPNHLLWKMKELSNDQVTDDFYQNLWLQRMPPHIQTVLSASSKPLDKLANIADKVSEVVSVTSPVCVTSSMPQAYDQPTIESLAQQIKCLSLQVAELTSEHTFHRHQIRHSSRRKSNSRPSG</sequence>
<protein>
    <recommendedName>
        <fullName evidence="2">DUF7041 domain-containing protein</fullName>
    </recommendedName>
</protein>
<accession>A0A4Y2XAQ7</accession>
<evidence type="ECO:0000313" key="4">
    <source>
        <dbReference type="Proteomes" id="UP000499080"/>
    </source>
</evidence>
<name>A0A4Y2XAQ7_ARAVE</name>
<dbReference type="InterPro" id="IPR055469">
    <property type="entry name" value="DUF7041"/>
</dbReference>
<feature type="region of interest" description="Disordered" evidence="1">
    <location>
        <begin position="171"/>
        <end position="190"/>
    </location>
</feature>
<evidence type="ECO:0000259" key="2">
    <source>
        <dbReference type="Pfam" id="PF23055"/>
    </source>
</evidence>
<reference evidence="3 4" key="1">
    <citation type="journal article" date="2019" name="Sci. Rep.">
        <title>Orb-weaving spider Araneus ventricosus genome elucidates the spidroin gene catalogue.</title>
        <authorList>
            <person name="Kono N."/>
            <person name="Nakamura H."/>
            <person name="Ohtoshi R."/>
            <person name="Moran D.A.P."/>
            <person name="Shinohara A."/>
            <person name="Yoshida Y."/>
            <person name="Fujiwara M."/>
            <person name="Mori M."/>
            <person name="Tomita M."/>
            <person name="Arakawa K."/>
        </authorList>
    </citation>
    <scope>NUCLEOTIDE SEQUENCE [LARGE SCALE GENOMIC DNA]</scope>
</reference>
<feature type="non-terminal residue" evidence="3">
    <location>
        <position position="1"/>
    </location>
</feature>
<dbReference type="Pfam" id="PF23055">
    <property type="entry name" value="DUF7041"/>
    <property type="match status" value="1"/>
</dbReference>
<gene>
    <name evidence="3" type="ORF">AVEN_166892_1</name>
</gene>
<dbReference type="EMBL" id="BGPR01073420">
    <property type="protein sequence ID" value="GBO46000.1"/>
    <property type="molecule type" value="Genomic_DNA"/>
</dbReference>
<dbReference type="Proteomes" id="UP000499080">
    <property type="component" value="Unassembled WGS sequence"/>
</dbReference>
<dbReference type="PANTHER" id="PTHR33327">
    <property type="entry name" value="ENDONUCLEASE"/>
    <property type="match status" value="1"/>
</dbReference>
<feature type="domain" description="DUF7041" evidence="2">
    <location>
        <begin position="2"/>
        <end position="60"/>
    </location>
</feature>
<keyword evidence="4" id="KW-1185">Reference proteome</keyword>